<dbReference type="Proteomes" id="UP000515123">
    <property type="component" value="Linkage group 15"/>
</dbReference>
<name>A0A6P5G703_ANACO</name>
<evidence type="ECO:0000313" key="1">
    <source>
        <dbReference type="Proteomes" id="UP000515123"/>
    </source>
</evidence>
<dbReference type="RefSeq" id="XP_020104104.1">
    <property type="nucleotide sequence ID" value="XM_020248515.1"/>
</dbReference>
<dbReference type="PANTHER" id="PTHR36000">
    <property type="entry name" value="DEFECTIVE 1273 PROTEIN, PUTATIVE-RELATED"/>
    <property type="match status" value="1"/>
</dbReference>
<dbReference type="Gramene" id="Aco013355.1.mrna1">
    <property type="protein sequence ID" value="Aco013355.1.mrna1"/>
    <property type="gene ID" value="Aco013355.1.path1"/>
</dbReference>
<dbReference type="OrthoDB" id="185373at2759"/>
<dbReference type="GeneID" id="109721097"/>
<keyword evidence="1" id="KW-1185">Reference proteome</keyword>
<gene>
    <name evidence="2" type="primary">LOC109721097</name>
</gene>
<dbReference type="PANTHER" id="PTHR36000:SF3">
    <property type="entry name" value="EMBRYO DEFECTIVE 1273"/>
    <property type="match status" value="1"/>
</dbReference>
<dbReference type="AlphaFoldDB" id="A0A6P5G703"/>
<evidence type="ECO:0000313" key="2">
    <source>
        <dbReference type="RefSeq" id="XP_020104104.1"/>
    </source>
</evidence>
<organism evidence="1 2">
    <name type="scientific">Ananas comosus</name>
    <name type="common">Pineapple</name>
    <name type="synonym">Ananas ananas</name>
    <dbReference type="NCBI Taxonomy" id="4615"/>
    <lineage>
        <taxon>Eukaryota</taxon>
        <taxon>Viridiplantae</taxon>
        <taxon>Streptophyta</taxon>
        <taxon>Embryophyta</taxon>
        <taxon>Tracheophyta</taxon>
        <taxon>Spermatophyta</taxon>
        <taxon>Magnoliopsida</taxon>
        <taxon>Liliopsida</taxon>
        <taxon>Poales</taxon>
        <taxon>Bromeliaceae</taxon>
        <taxon>Bromelioideae</taxon>
        <taxon>Ananas</taxon>
    </lineage>
</organism>
<proteinExistence type="predicted"/>
<reference evidence="2" key="2">
    <citation type="submission" date="2025-08" db="UniProtKB">
        <authorList>
            <consortium name="RefSeq"/>
        </authorList>
    </citation>
    <scope>IDENTIFICATION</scope>
    <source>
        <tissue evidence="2">Leaf</tissue>
    </source>
</reference>
<accession>A0A6P5G703</accession>
<reference evidence="1" key="1">
    <citation type="journal article" date="2015" name="Nat. Genet.">
        <title>The pineapple genome and the evolution of CAM photosynthesis.</title>
        <authorList>
            <person name="Ming R."/>
            <person name="VanBuren R."/>
            <person name="Wai C.M."/>
            <person name="Tang H."/>
            <person name="Schatz M.C."/>
            <person name="Bowers J.E."/>
            <person name="Lyons E."/>
            <person name="Wang M.L."/>
            <person name="Chen J."/>
            <person name="Biggers E."/>
            <person name="Zhang J."/>
            <person name="Huang L."/>
            <person name="Zhang L."/>
            <person name="Miao W."/>
            <person name="Zhang J."/>
            <person name="Ye Z."/>
            <person name="Miao C."/>
            <person name="Lin Z."/>
            <person name="Wang H."/>
            <person name="Zhou H."/>
            <person name="Yim W.C."/>
            <person name="Priest H.D."/>
            <person name="Zheng C."/>
            <person name="Woodhouse M."/>
            <person name="Edger P.P."/>
            <person name="Guyot R."/>
            <person name="Guo H.B."/>
            <person name="Guo H."/>
            <person name="Zheng G."/>
            <person name="Singh R."/>
            <person name="Sharma A."/>
            <person name="Min X."/>
            <person name="Zheng Y."/>
            <person name="Lee H."/>
            <person name="Gurtowski J."/>
            <person name="Sedlazeck F.J."/>
            <person name="Harkess A."/>
            <person name="McKain M.R."/>
            <person name="Liao Z."/>
            <person name="Fang J."/>
            <person name="Liu J."/>
            <person name="Zhang X."/>
            <person name="Zhang Q."/>
            <person name="Hu W."/>
            <person name="Qin Y."/>
            <person name="Wang K."/>
            <person name="Chen L.Y."/>
            <person name="Shirley N."/>
            <person name="Lin Y.R."/>
            <person name="Liu L.Y."/>
            <person name="Hernandez A.G."/>
            <person name="Wright C.L."/>
            <person name="Bulone V."/>
            <person name="Tuskan G.A."/>
            <person name="Heath K."/>
            <person name="Zee F."/>
            <person name="Moore P.H."/>
            <person name="Sunkar R."/>
            <person name="Leebens-Mack J.H."/>
            <person name="Mockler T."/>
            <person name="Bennetzen J.L."/>
            <person name="Freeling M."/>
            <person name="Sankoff D."/>
            <person name="Paterson A.H."/>
            <person name="Zhu X."/>
            <person name="Yang X."/>
            <person name="Smith J.A."/>
            <person name="Cushman J.C."/>
            <person name="Paull R.E."/>
            <person name="Yu Q."/>
        </authorList>
    </citation>
    <scope>NUCLEOTIDE SEQUENCE [LARGE SCALE GENOMIC DNA]</scope>
    <source>
        <strain evidence="1">cv. F153</strain>
    </source>
</reference>
<protein>
    <submittedName>
        <fullName evidence="2">Uncharacterized protein LOC109721097</fullName>
    </submittedName>
</protein>
<sequence>MEAILIASSSSLPVGRSKVVVSQRYRNQAYHSYHLYSESYSKRRSSKSFVKLQAAERFGDPKYITNYVDNLSKRLVSTLPEPIKVFPWKEAKNKVLEQLLVVGEKALKWSLIVLFVVSAALDLYLAISRDRELLIPLGLFVGIALADFLTESLHALFQKTTQDGESPRHLISIGSFFALMKIISLSLKLPGRVLLSHVGNGGLMQVLWSANKMRKNDNFEESNGVSEPSSELAKSNV</sequence>